<feature type="compositionally biased region" description="Polar residues" evidence="1">
    <location>
        <begin position="26"/>
        <end position="43"/>
    </location>
</feature>
<dbReference type="EMBL" id="KN726206">
    <property type="protein sequence ID" value="KIH69179.1"/>
    <property type="molecule type" value="Genomic_DNA"/>
</dbReference>
<organism evidence="2 3">
    <name type="scientific">Ancylostoma duodenale</name>
    <dbReference type="NCBI Taxonomy" id="51022"/>
    <lineage>
        <taxon>Eukaryota</taxon>
        <taxon>Metazoa</taxon>
        <taxon>Ecdysozoa</taxon>
        <taxon>Nematoda</taxon>
        <taxon>Chromadorea</taxon>
        <taxon>Rhabditida</taxon>
        <taxon>Rhabditina</taxon>
        <taxon>Rhabditomorpha</taxon>
        <taxon>Strongyloidea</taxon>
        <taxon>Ancylostomatidae</taxon>
        <taxon>Ancylostomatinae</taxon>
        <taxon>Ancylostoma</taxon>
    </lineage>
</organism>
<evidence type="ECO:0000313" key="2">
    <source>
        <dbReference type="EMBL" id="KIH69179.1"/>
    </source>
</evidence>
<evidence type="ECO:0000313" key="3">
    <source>
        <dbReference type="Proteomes" id="UP000054047"/>
    </source>
</evidence>
<proteinExistence type="predicted"/>
<accession>A0A0C2HBY8</accession>
<dbReference type="Proteomes" id="UP000054047">
    <property type="component" value="Unassembled WGS sequence"/>
</dbReference>
<sequence>MLMSELVYPDHNGHRLDQRSSTFMAYRQNSGQNPPTTDENPSKWTPAKQMEHELTRNRMKKLLRKRRKTTILSNNSLPRSPGSVIW</sequence>
<keyword evidence="3" id="KW-1185">Reference proteome</keyword>
<name>A0A0C2HBY8_9BILA</name>
<gene>
    <name evidence="2" type="ORF">ANCDUO_00481</name>
</gene>
<evidence type="ECO:0000256" key="1">
    <source>
        <dbReference type="SAM" id="MobiDB-lite"/>
    </source>
</evidence>
<feature type="compositionally biased region" description="Basic residues" evidence="1">
    <location>
        <begin position="57"/>
        <end position="69"/>
    </location>
</feature>
<reference evidence="2 3" key="1">
    <citation type="submission" date="2013-12" db="EMBL/GenBank/DDBJ databases">
        <title>Draft genome of the parsitic nematode Ancylostoma duodenale.</title>
        <authorList>
            <person name="Mitreva M."/>
        </authorList>
    </citation>
    <scope>NUCLEOTIDE SEQUENCE [LARGE SCALE GENOMIC DNA]</scope>
    <source>
        <strain evidence="2 3">Zhejiang</strain>
    </source>
</reference>
<dbReference type="AlphaFoldDB" id="A0A0C2HBY8"/>
<protein>
    <submittedName>
        <fullName evidence="2">Uncharacterized protein</fullName>
    </submittedName>
</protein>
<feature type="region of interest" description="Disordered" evidence="1">
    <location>
        <begin position="26"/>
        <end position="86"/>
    </location>
</feature>